<dbReference type="Proteomes" id="UP001303285">
    <property type="component" value="Unassembled WGS sequence"/>
</dbReference>
<evidence type="ECO:0000313" key="8">
    <source>
        <dbReference type="Proteomes" id="UP001303285"/>
    </source>
</evidence>
<evidence type="ECO:0000256" key="4">
    <source>
        <dbReference type="ARBA" id="ARBA00022989"/>
    </source>
</evidence>
<keyword evidence="3 6" id="KW-0812">Transmembrane</keyword>
<evidence type="ECO:0000313" key="7">
    <source>
        <dbReference type="EMBL" id="MEA5607944.1"/>
    </source>
</evidence>
<proteinExistence type="inferred from homology"/>
<dbReference type="PANTHER" id="PTHR43461:SF1">
    <property type="entry name" value="TRANSMEMBRANE PROTEIN 256"/>
    <property type="match status" value="1"/>
</dbReference>
<feature type="transmembrane region" description="Helical" evidence="6">
    <location>
        <begin position="98"/>
        <end position="124"/>
    </location>
</feature>
<dbReference type="InterPro" id="IPR006696">
    <property type="entry name" value="DUF423"/>
</dbReference>
<dbReference type="PANTHER" id="PTHR43461">
    <property type="entry name" value="TRANSMEMBRANE PROTEIN 256"/>
    <property type="match status" value="1"/>
</dbReference>
<gene>
    <name evidence="7" type="ORF">VB695_07620</name>
</gene>
<comment type="subcellular location">
    <subcellularLocation>
        <location evidence="1">Membrane</location>
        <topology evidence="1">Multi-pass membrane protein</topology>
    </subcellularLocation>
</comment>
<evidence type="ECO:0000256" key="3">
    <source>
        <dbReference type="ARBA" id="ARBA00022692"/>
    </source>
</evidence>
<dbReference type="RefSeq" id="WP_323210157.1">
    <property type="nucleotide sequence ID" value="NZ_JAYGHK010000019.1"/>
</dbReference>
<dbReference type="EMBL" id="JAYGHK010000019">
    <property type="protein sequence ID" value="MEA5607944.1"/>
    <property type="molecule type" value="Genomic_DNA"/>
</dbReference>
<evidence type="ECO:0000256" key="6">
    <source>
        <dbReference type="SAM" id="Phobius"/>
    </source>
</evidence>
<keyword evidence="4 6" id="KW-1133">Transmembrane helix</keyword>
<comment type="caution">
    <text evidence="7">The sequence shown here is derived from an EMBL/GenBank/DDBJ whole genome shotgun (WGS) entry which is preliminary data.</text>
</comment>
<organism evidence="7 8">
    <name type="scientific">Nodularia spumigena UHCC 0060</name>
    <dbReference type="NCBI Taxonomy" id="3110300"/>
    <lineage>
        <taxon>Bacteria</taxon>
        <taxon>Bacillati</taxon>
        <taxon>Cyanobacteriota</taxon>
        <taxon>Cyanophyceae</taxon>
        <taxon>Nostocales</taxon>
        <taxon>Nodulariaceae</taxon>
        <taxon>Nodularia</taxon>
    </lineage>
</organism>
<sequence length="126" mass="13247">MAQIFVSIAAILGGLSVAAGAFAAHALKEKISERSLEIFDTGARYQMYHALALLLVALLISRTTSPQPMLIATGWLFIVGIAIFSGSLYALSLTGLKYLGAITPLGGVAFLIGWGTLAFAAWGLKF</sequence>
<feature type="transmembrane region" description="Helical" evidence="6">
    <location>
        <begin position="70"/>
        <end position="92"/>
    </location>
</feature>
<protein>
    <submittedName>
        <fullName evidence="7">DUF423 domain-containing protein</fullName>
    </submittedName>
</protein>
<comment type="similarity">
    <text evidence="2">Belongs to the UPF0382 family.</text>
</comment>
<feature type="transmembrane region" description="Helical" evidence="6">
    <location>
        <begin position="47"/>
        <end position="63"/>
    </location>
</feature>
<evidence type="ECO:0000256" key="2">
    <source>
        <dbReference type="ARBA" id="ARBA00009694"/>
    </source>
</evidence>
<name>A0ABU5UQ77_NODSP</name>
<evidence type="ECO:0000256" key="1">
    <source>
        <dbReference type="ARBA" id="ARBA00004141"/>
    </source>
</evidence>
<accession>A0ABU5UQ77</accession>
<keyword evidence="5 6" id="KW-0472">Membrane</keyword>
<evidence type="ECO:0000256" key="5">
    <source>
        <dbReference type="ARBA" id="ARBA00023136"/>
    </source>
</evidence>
<dbReference type="Pfam" id="PF04241">
    <property type="entry name" value="DUF423"/>
    <property type="match status" value="1"/>
</dbReference>
<reference evidence="7 8" key="1">
    <citation type="submission" date="2023-12" db="EMBL/GenBank/DDBJ databases">
        <title>Baltic Sea Cyanobacteria.</title>
        <authorList>
            <person name="Delbaje E."/>
            <person name="Fewer D.P."/>
            <person name="Shishido T.K."/>
        </authorList>
    </citation>
    <scope>NUCLEOTIDE SEQUENCE [LARGE SCALE GENOMIC DNA]</scope>
    <source>
        <strain evidence="7 8">UHCC 0060</strain>
    </source>
</reference>
<keyword evidence="8" id="KW-1185">Reference proteome</keyword>